<evidence type="ECO:0000259" key="2">
    <source>
        <dbReference type="PROSITE" id="PS51898"/>
    </source>
</evidence>
<dbReference type="OrthoDB" id="867651at2"/>
<dbReference type="InterPro" id="IPR011010">
    <property type="entry name" value="DNA_brk_join_enz"/>
</dbReference>
<dbReference type="SUPFAM" id="SSF56349">
    <property type="entry name" value="DNA breaking-rejoining enzymes"/>
    <property type="match status" value="1"/>
</dbReference>
<evidence type="ECO:0000313" key="4">
    <source>
        <dbReference type="Proteomes" id="UP000199706"/>
    </source>
</evidence>
<evidence type="ECO:0000256" key="1">
    <source>
        <dbReference type="ARBA" id="ARBA00023172"/>
    </source>
</evidence>
<dbReference type="Gene3D" id="1.10.443.10">
    <property type="entry name" value="Intergrase catalytic core"/>
    <property type="match status" value="1"/>
</dbReference>
<keyword evidence="1" id="KW-0233">DNA recombination</keyword>
<gene>
    <name evidence="3" type="ORF">SAMN05216466_12194</name>
</gene>
<sequence>MRGAWKPWRLLLMGSNRHEQNSYRAHSDASLRRRAWTWPLRILAYDRGGALTAAEQRILIYGLSGTTRTERKASVILDELAGVGRLLTPINDALAVVDSEGGCSDRVKVILLHHCARQRTTFWAWDNTVWREVIGTSQRSLALANHVITCAGGEREALIAVAYLLQCLNDTSCFKGLKRAALAEKVFGKDHVTATLKRVTDIAAKWGYRSSNKLLMSMVAELLLMNRQPDLESLTAERIEEARVRWCDSIPRSCLFFLLTRALTGLGIVLDEPKVRDTVDREFIHAAGIANIASDWVTMVEQWEATSTLTAPSRRQFRSRILKAGRWMKDRHPEITRADQWTRETAAEYVAAVDRMRVGDYVWNTAVLSGKSGKPIAARSKKALLDSMRCFFADAQEWEWIPRRFDSSRAFATPRSVKSLIGPSPRTIADDLWAKLLWAGLNLTLSDLPLHGSAASGSDNLHGSRRCTGGYYPLEMMRALSIVWLFAGLRSDEIVRLRVGCARKEPLAGNLGEHCWMLDVPVHKTGTAFSKPIDAVVGEAVLTWERVRPVQPLAVDNKTGEQVEFLFSYRAKMIPHNYLNRHLIPTLCRKAGIPAADARGQISSHRARSTIASQLFNAREPMTLFELQAWLGHRSPVTTQHYVAFTPTKLAKAYSEAQYFQRNLRMMEVLIDRQAIDERSTDQPWRYYDLGHGLCSYEFFDQCPHRMACARCDFYVPKESTRAELLASKAGMIRMLQEIPLTDEERDAVDGDQEAVERLLRRLDATPAPDGSIRPKR</sequence>
<dbReference type="GO" id="GO:0006310">
    <property type="term" value="P:DNA recombination"/>
    <property type="evidence" value="ECO:0007669"/>
    <property type="project" value="UniProtKB-KW"/>
</dbReference>
<proteinExistence type="predicted"/>
<name>A0A1G8JXZ1_9BURK</name>
<dbReference type="InterPro" id="IPR013762">
    <property type="entry name" value="Integrase-like_cat_sf"/>
</dbReference>
<dbReference type="AlphaFoldDB" id="A0A1G8JXZ1"/>
<accession>A0A1G8JXZ1</accession>
<dbReference type="GO" id="GO:0015074">
    <property type="term" value="P:DNA integration"/>
    <property type="evidence" value="ECO:0007669"/>
    <property type="project" value="InterPro"/>
</dbReference>
<dbReference type="Proteomes" id="UP000199706">
    <property type="component" value="Unassembled WGS sequence"/>
</dbReference>
<evidence type="ECO:0000313" key="3">
    <source>
        <dbReference type="EMBL" id="SDI36076.1"/>
    </source>
</evidence>
<dbReference type="GO" id="GO:0003677">
    <property type="term" value="F:DNA binding"/>
    <property type="evidence" value="ECO:0007669"/>
    <property type="project" value="InterPro"/>
</dbReference>
<dbReference type="PROSITE" id="PS51898">
    <property type="entry name" value="TYR_RECOMBINASE"/>
    <property type="match status" value="1"/>
</dbReference>
<organism evidence="3 4">
    <name type="scientific">Paraburkholderia phenazinium</name>
    <dbReference type="NCBI Taxonomy" id="60549"/>
    <lineage>
        <taxon>Bacteria</taxon>
        <taxon>Pseudomonadati</taxon>
        <taxon>Pseudomonadota</taxon>
        <taxon>Betaproteobacteria</taxon>
        <taxon>Burkholderiales</taxon>
        <taxon>Burkholderiaceae</taxon>
        <taxon>Paraburkholderia</taxon>
    </lineage>
</organism>
<dbReference type="Pfam" id="PF00589">
    <property type="entry name" value="Phage_integrase"/>
    <property type="match status" value="1"/>
</dbReference>
<dbReference type="InterPro" id="IPR002104">
    <property type="entry name" value="Integrase_catalytic"/>
</dbReference>
<feature type="domain" description="Tyr recombinase" evidence="2">
    <location>
        <begin position="436"/>
        <end position="655"/>
    </location>
</feature>
<protein>
    <submittedName>
        <fullName evidence="3">Phage integrase family protein</fullName>
    </submittedName>
</protein>
<dbReference type="EMBL" id="FNCJ01000021">
    <property type="protein sequence ID" value="SDI36076.1"/>
    <property type="molecule type" value="Genomic_DNA"/>
</dbReference>
<reference evidence="3 4" key="1">
    <citation type="submission" date="2016-10" db="EMBL/GenBank/DDBJ databases">
        <authorList>
            <person name="de Groot N.N."/>
        </authorList>
    </citation>
    <scope>NUCLEOTIDE SEQUENCE [LARGE SCALE GENOMIC DNA]</scope>
    <source>
        <strain evidence="3 4">LMG 2247</strain>
    </source>
</reference>